<dbReference type="RefSeq" id="WP_185272217.1">
    <property type="nucleotide sequence ID" value="NZ_CP055156.1"/>
</dbReference>
<dbReference type="PROSITE" id="PS51257">
    <property type="entry name" value="PROKAR_LIPOPROTEIN"/>
    <property type="match status" value="1"/>
</dbReference>
<evidence type="ECO:0000313" key="3">
    <source>
        <dbReference type="Proteomes" id="UP000515237"/>
    </source>
</evidence>
<evidence type="ECO:0000313" key="2">
    <source>
        <dbReference type="EMBL" id="QNF31443.1"/>
    </source>
</evidence>
<keyword evidence="1" id="KW-0732">Signal</keyword>
<keyword evidence="3" id="KW-1185">Reference proteome</keyword>
<accession>A0A7G7G2Q9</accession>
<protein>
    <recommendedName>
        <fullName evidence="4">DUF4136 domain-containing protein</fullName>
    </recommendedName>
</protein>
<gene>
    <name evidence="2" type="ORF">HUW51_01370</name>
</gene>
<dbReference type="EMBL" id="CP055156">
    <property type="protein sequence ID" value="QNF31443.1"/>
    <property type="molecule type" value="Genomic_DNA"/>
</dbReference>
<organism evidence="2 3">
    <name type="scientific">Adhaeribacter swui</name>
    <dbReference type="NCBI Taxonomy" id="2086471"/>
    <lineage>
        <taxon>Bacteria</taxon>
        <taxon>Pseudomonadati</taxon>
        <taxon>Bacteroidota</taxon>
        <taxon>Cytophagia</taxon>
        <taxon>Cytophagales</taxon>
        <taxon>Hymenobacteraceae</taxon>
        <taxon>Adhaeribacter</taxon>
    </lineage>
</organism>
<feature type="chain" id="PRO_5028842468" description="DUF4136 domain-containing protein" evidence="1">
    <location>
        <begin position="22"/>
        <end position="193"/>
    </location>
</feature>
<feature type="signal peptide" evidence="1">
    <location>
        <begin position="1"/>
        <end position="21"/>
    </location>
</feature>
<sequence>MKNIILILILLVLFISSCAQKVTKEKSTGSTEKIEPPTRTEILQTISNQYKTNIAFDTVRYNFTYQYQELLKQNNRVVIDRFRIIDIQKTDTHFVLLLERWGYYRNLFLNLSCTENQLNHIKSNYSDYRLANSRIVSVYLIVDIDKVKKINFSNDLYGNNNREDESTTFLKLNTSDTFSFEGKVEDIYPDLKK</sequence>
<name>A0A7G7G2Q9_9BACT</name>
<dbReference type="KEGG" id="aswu:HUW51_01370"/>
<evidence type="ECO:0008006" key="4">
    <source>
        <dbReference type="Google" id="ProtNLM"/>
    </source>
</evidence>
<dbReference type="Proteomes" id="UP000515237">
    <property type="component" value="Chromosome"/>
</dbReference>
<dbReference type="AlphaFoldDB" id="A0A7G7G2Q9"/>
<proteinExistence type="predicted"/>
<reference evidence="2 3" key="1">
    <citation type="journal article" date="2018" name="Int. J. Syst. Evol. Microbiol.">
        <title>Adhaeribacter swui sp. nov., isolated from wet mud.</title>
        <authorList>
            <person name="Kim D.U."/>
            <person name="Kim K.W."/>
            <person name="Kang M.S."/>
            <person name="Kim J.Y."/>
            <person name="Jang J.H."/>
            <person name="Kim M.K."/>
        </authorList>
    </citation>
    <scope>NUCLEOTIDE SEQUENCE [LARGE SCALE GENOMIC DNA]</scope>
    <source>
        <strain evidence="2 3">KCTC 52873</strain>
    </source>
</reference>
<evidence type="ECO:0000256" key="1">
    <source>
        <dbReference type="SAM" id="SignalP"/>
    </source>
</evidence>